<dbReference type="PANTHER" id="PTHR24421:SF37">
    <property type="entry name" value="SENSOR HISTIDINE KINASE NARS"/>
    <property type="match status" value="1"/>
</dbReference>
<dbReference type="InterPro" id="IPR036890">
    <property type="entry name" value="HATPase_C_sf"/>
</dbReference>
<dbReference type="AlphaFoldDB" id="A0A6J6WUX2"/>
<dbReference type="InterPro" id="IPR050482">
    <property type="entry name" value="Sensor_HK_TwoCompSys"/>
</dbReference>
<dbReference type="SUPFAM" id="SSF55874">
    <property type="entry name" value="ATPase domain of HSP90 chaperone/DNA topoisomerase II/histidine kinase"/>
    <property type="match status" value="1"/>
</dbReference>
<keyword evidence="5" id="KW-0418">Kinase</keyword>
<gene>
    <name evidence="9" type="ORF">UFOPK2992_00131</name>
</gene>
<organism evidence="9">
    <name type="scientific">freshwater metagenome</name>
    <dbReference type="NCBI Taxonomy" id="449393"/>
    <lineage>
        <taxon>unclassified sequences</taxon>
        <taxon>metagenomes</taxon>
        <taxon>ecological metagenomes</taxon>
    </lineage>
</organism>
<dbReference type="CDD" id="cd16917">
    <property type="entry name" value="HATPase_UhpB-NarQ-NarX-like"/>
    <property type="match status" value="1"/>
</dbReference>
<evidence type="ECO:0000256" key="1">
    <source>
        <dbReference type="ARBA" id="ARBA00004651"/>
    </source>
</evidence>
<sequence>MLAIDDLVRRFIISEDVVRVKVWRADGNIVYSNEPRLIGETFPMGDDEIEALENGSIAAGVSNLASPENKYELADRKLLEVYVRVQQPDGTALLFESYFRYDVVSQNGNKLIRDFAPVSLGALAALQLVQIPLAWSLARRLRERQLEREGLLESALDSSSAERRRIASDLHDGVVQDLAGVALVLSGAALQPGMPQAALTALEESASEVRETIGSLRTLLVEIYPPNLFEEGLESALDDLASRAGNRGVDVEVTAPDANQLPKTPTALIYRAAQEGLRNVVSHSRAKNAWVTLSQTSTSAVLEVRDNGVGFDDSRLEAAFTEGHLGIRALSGLASDAGGTLKVSSMPAGGTCLRLEVPLR</sequence>
<dbReference type="GO" id="GO:0046983">
    <property type="term" value="F:protein dimerization activity"/>
    <property type="evidence" value="ECO:0007669"/>
    <property type="project" value="InterPro"/>
</dbReference>
<feature type="domain" description="Histidine kinase" evidence="8">
    <location>
        <begin position="165"/>
        <end position="360"/>
    </location>
</feature>
<dbReference type="Pfam" id="PF07730">
    <property type="entry name" value="HisKA_3"/>
    <property type="match status" value="1"/>
</dbReference>
<evidence type="ECO:0000256" key="3">
    <source>
        <dbReference type="ARBA" id="ARBA00022679"/>
    </source>
</evidence>
<dbReference type="InterPro" id="IPR011712">
    <property type="entry name" value="Sig_transdc_His_kin_sub3_dim/P"/>
</dbReference>
<dbReference type="Pfam" id="PF02518">
    <property type="entry name" value="HATPase_c"/>
    <property type="match status" value="1"/>
</dbReference>
<dbReference type="GO" id="GO:0000155">
    <property type="term" value="F:phosphorelay sensor kinase activity"/>
    <property type="evidence" value="ECO:0007669"/>
    <property type="project" value="InterPro"/>
</dbReference>
<dbReference type="InterPro" id="IPR005467">
    <property type="entry name" value="His_kinase_dom"/>
</dbReference>
<proteinExistence type="predicted"/>
<evidence type="ECO:0000256" key="6">
    <source>
        <dbReference type="ARBA" id="ARBA00022989"/>
    </source>
</evidence>
<name>A0A6J6WUX2_9ZZZZ</name>
<evidence type="ECO:0000313" key="9">
    <source>
        <dbReference type="EMBL" id="CAB4787054.1"/>
    </source>
</evidence>
<dbReference type="PROSITE" id="PS50109">
    <property type="entry name" value="HIS_KIN"/>
    <property type="match status" value="1"/>
</dbReference>
<dbReference type="GO" id="GO:0005886">
    <property type="term" value="C:plasma membrane"/>
    <property type="evidence" value="ECO:0007669"/>
    <property type="project" value="UniProtKB-SubCell"/>
</dbReference>
<keyword evidence="7" id="KW-0472">Membrane</keyword>
<accession>A0A6J6WUX2</accession>
<keyword evidence="3" id="KW-0808">Transferase</keyword>
<evidence type="ECO:0000256" key="7">
    <source>
        <dbReference type="ARBA" id="ARBA00023136"/>
    </source>
</evidence>
<keyword evidence="4" id="KW-0812">Transmembrane</keyword>
<dbReference type="EMBL" id="CAFAAI010000009">
    <property type="protein sequence ID" value="CAB4787054.1"/>
    <property type="molecule type" value="Genomic_DNA"/>
</dbReference>
<keyword evidence="6" id="KW-1133">Transmembrane helix</keyword>
<evidence type="ECO:0000256" key="5">
    <source>
        <dbReference type="ARBA" id="ARBA00022777"/>
    </source>
</evidence>
<evidence type="ECO:0000256" key="4">
    <source>
        <dbReference type="ARBA" id="ARBA00022692"/>
    </source>
</evidence>
<dbReference type="PANTHER" id="PTHR24421">
    <property type="entry name" value="NITRATE/NITRITE SENSOR PROTEIN NARX-RELATED"/>
    <property type="match status" value="1"/>
</dbReference>
<reference evidence="9" key="1">
    <citation type="submission" date="2020-05" db="EMBL/GenBank/DDBJ databases">
        <authorList>
            <person name="Chiriac C."/>
            <person name="Salcher M."/>
            <person name="Ghai R."/>
            <person name="Kavagutti S V."/>
        </authorList>
    </citation>
    <scope>NUCLEOTIDE SEQUENCE</scope>
</reference>
<keyword evidence="2" id="KW-1003">Cell membrane</keyword>
<dbReference type="Gene3D" id="3.30.565.10">
    <property type="entry name" value="Histidine kinase-like ATPase, C-terminal domain"/>
    <property type="match status" value="1"/>
</dbReference>
<dbReference type="InterPro" id="IPR003594">
    <property type="entry name" value="HATPase_dom"/>
</dbReference>
<comment type="subcellular location">
    <subcellularLocation>
        <location evidence="1">Cell membrane</location>
        <topology evidence="1">Multi-pass membrane protein</topology>
    </subcellularLocation>
</comment>
<dbReference type="Gene3D" id="1.20.5.1930">
    <property type="match status" value="1"/>
</dbReference>
<evidence type="ECO:0000256" key="2">
    <source>
        <dbReference type="ARBA" id="ARBA00022475"/>
    </source>
</evidence>
<evidence type="ECO:0000259" key="8">
    <source>
        <dbReference type="PROSITE" id="PS50109"/>
    </source>
</evidence>
<protein>
    <submittedName>
        <fullName evidence="9">Unannotated protein</fullName>
    </submittedName>
</protein>